<comment type="caution">
    <text evidence="2">The sequence shown here is derived from an EMBL/GenBank/DDBJ whole genome shotgun (WGS) entry which is preliminary data.</text>
</comment>
<reference evidence="2 3" key="1">
    <citation type="submission" date="2024-10" db="EMBL/GenBank/DDBJ databases">
        <title>Updated reference genomes for cyclostephanoid diatoms.</title>
        <authorList>
            <person name="Roberts W.R."/>
            <person name="Alverson A.J."/>
        </authorList>
    </citation>
    <scope>NUCLEOTIDE SEQUENCE [LARGE SCALE GENOMIC DNA]</scope>
    <source>
        <strain evidence="2 3">AJA276-08</strain>
    </source>
</reference>
<feature type="compositionally biased region" description="Polar residues" evidence="1">
    <location>
        <begin position="24"/>
        <end position="38"/>
    </location>
</feature>
<dbReference type="Proteomes" id="UP001530315">
    <property type="component" value="Unassembled WGS sequence"/>
</dbReference>
<dbReference type="AlphaFoldDB" id="A0ABD3NHT5"/>
<name>A0ABD3NHT5_9STRA</name>
<dbReference type="EMBL" id="JALLAZ020001573">
    <property type="protein sequence ID" value="KAL3772620.1"/>
    <property type="molecule type" value="Genomic_DNA"/>
</dbReference>
<gene>
    <name evidence="2" type="ORF">ACHAW5_006518</name>
</gene>
<protein>
    <submittedName>
        <fullName evidence="2">Uncharacterized protein</fullName>
    </submittedName>
</protein>
<organism evidence="2 3">
    <name type="scientific">Stephanodiscus triporus</name>
    <dbReference type="NCBI Taxonomy" id="2934178"/>
    <lineage>
        <taxon>Eukaryota</taxon>
        <taxon>Sar</taxon>
        <taxon>Stramenopiles</taxon>
        <taxon>Ochrophyta</taxon>
        <taxon>Bacillariophyta</taxon>
        <taxon>Coscinodiscophyceae</taxon>
        <taxon>Thalassiosirophycidae</taxon>
        <taxon>Stephanodiscales</taxon>
        <taxon>Stephanodiscaceae</taxon>
        <taxon>Stephanodiscus</taxon>
    </lineage>
</organism>
<evidence type="ECO:0000256" key="1">
    <source>
        <dbReference type="SAM" id="MobiDB-lite"/>
    </source>
</evidence>
<proteinExistence type="predicted"/>
<evidence type="ECO:0000313" key="2">
    <source>
        <dbReference type="EMBL" id="KAL3772620.1"/>
    </source>
</evidence>
<accession>A0ABD3NHT5</accession>
<feature type="region of interest" description="Disordered" evidence="1">
    <location>
        <begin position="20"/>
        <end position="39"/>
    </location>
</feature>
<evidence type="ECO:0000313" key="3">
    <source>
        <dbReference type="Proteomes" id="UP001530315"/>
    </source>
</evidence>
<sequence>MSPELQLVSNYVLQEERKMKGVTDSITPPQKRTKTNVTIAPPSNGVQYCKSEVVNELWKYKSI</sequence>
<keyword evidence="3" id="KW-1185">Reference proteome</keyword>